<evidence type="ECO:0000256" key="9">
    <source>
        <dbReference type="SAM" id="MobiDB-lite"/>
    </source>
</evidence>
<sequence length="1438" mass="166174">MNVEKKVLKRKLDKYKNAKKKLKQEPIKKVKKVEEKSQETSSEDSGSDREEINQTKEFVEDHEESREESCEESTKEEINKVEVTSLSKSNKKTILSDVKFSSFKDKINDKLLKQISTMGFERMTHIQAQTIPSLLEGKDILGAAKTGSGKTLAFLVPAIELLHKLDWKSYNGTGVIVISPTRELSLQTYGVLTELLENNSSLSHGLIMGGSNRAAEAQKLEKGVNILVATPGRLLDHLRNTKDFHYKNLKALIIDEADRILDIGFEVEMHSILKMLPRKRQTMLFSATHSPKVDELVKEALHANPIKVGLEEQMYWEEHATVEGLEQGYVVAPSEKRFLLLFTFLKKNRNKKVMVFFSSCASVKFHTELLNYIDIPVQSIHGKQKQQKRTSTFFSFCEAETGILLCTDVAARGLDIPAVDWIVQFDPPDDPREYIHRVGRTARGDAGTGHALLILRPEELGFLRYLKQAKVTLNEFEFSWNKVANIQLQLEKLINENYYLNKSAKEAYKGYIRAYDSHSLKQIFDISTLDLLKVSKSFGFSAPPYVDLPITNKNKGRERVQDKYKMGRKRTRKLFIKKNSNAYLESIARDRDTKKMDKIIYNFITKFKNKKFGNDDLESFCDAFMTSDGISKRLLEFYNFPDNTRLIMEKCKNMDKKTKKLTEIIFKKTCCVVYGLDFIGNKESKKRIKEYVKLLKMKYNCDIDFSKLNIKDLYDEYNNVMANEISDPSGDEDLNLNDDNKETKTNSQSSRNLSEENESFTSDEEVWVDEVIDVLEGFGENGFPITEYWNSYNLMKRSMEDLSNHHANSDNGNRDCLSDSNFSEKDDAETDIEFEEDSSNRYGDFGSHDSLSYAYGLEHNNESSNDGSVDNSNQFANTVDVFEKGQLMDIMTDDENFLPSKDPTPTSNSDKSSKDSLTKDAQNERQFVYDLIDDISIVEDKPRNYDKYNLNDSNMGVSSCYKIGMDNNKEYDCLTLKDDQYSDVPKDDDDPEYSNAIYNERSHSGLDGEQNFETGYSTAKHTIEYSSGDVREHSNKNTDKTELQNDIINASNLIEENVEETSKHEHQAEPHEDIFSYNTANIVTKTRVSEFSGEANFYNETTSQDRVDVQNSQKSFDESDDEQQGLPKEFYRKEASESPKHIYKKEVSGLSVLKRRRHLPKEYVSKRRCKSRSSSHQLEKKYSRAHRYSRDYDYRSNSNRYNNRMNNDNELNHHDVRSDRTIYSKLPSVLQTNPKGGEFEEATIRQIVPPSPDRRGKSDSSDEDIQFVKYLNLQEKFKNIGTWNIEYEKEYKEFIEDKRSRIEEWFGNALGLTQIQSKYTMMYFESYLKYLIIKLIGEGKNSSDAKKISLKTLYHVHLYLRNKPAGQKFLQTEILSGKTSPKVLSTYDYDYFTEKKEDFARDEIIFNEHLERNPALITYPCKKCASVHYQGESCQNKY</sequence>
<comment type="function">
    <text evidence="8">RNA helicase.</text>
</comment>
<dbReference type="CDD" id="cd17942">
    <property type="entry name" value="DEADc_DDX18"/>
    <property type="match status" value="1"/>
</dbReference>
<evidence type="ECO:0000256" key="8">
    <source>
        <dbReference type="RuleBase" id="RU365068"/>
    </source>
</evidence>
<dbReference type="CDD" id="cd18787">
    <property type="entry name" value="SF2_C_DEAD"/>
    <property type="match status" value="1"/>
</dbReference>
<dbReference type="PROSITE" id="PS51192">
    <property type="entry name" value="HELICASE_ATP_BIND_1"/>
    <property type="match status" value="1"/>
</dbReference>
<keyword evidence="3 8" id="KW-0347">Helicase</keyword>
<keyword evidence="1 8" id="KW-0547">Nucleotide-binding</keyword>
<evidence type="ECO:0000256" key="6">
    <source>
        <dbReference type="ARBA" id="ARBA00024357"/>
    </source>
</evidence>
<evidence type="ECO:0000313" key="13">
    <source>
        <dbReference type="WBParaSite" id="PTRK_0000679000.1"/>
    </source>
</evidence>
<feature type="region of interest" description="Disordered" evidence="9">
    <location>
        <begin position="1164"/>
        <end position="1184"/>
    </location>
</feature>
<keyword evidence="12" id="KW-1185">Reference proteome</keyword>
<evidence type="ECO:0000259" key="11">
    <source>
        <dbReference type="PROSITE" id="PS51194"/>
    </source>
</evidence>
<comment type="similarity">
    <text evidence="6">Belongs to the DEAD box helicase family. DDX18/HAS1 subfamily.</text>
</comment>
<dbReference type="GO" id="GO:0003723">
    <property type="term" value="F:RNA binding"/>
    <property type="evidence" value="ECO:0007669"/>
    <property type="project" value="UniProtKB-UniRule"/>
</dbReference>
<organism evidence="12 13">
    <name type="scientific">Parastrongyloides trichosuri</name>
    <name type="common">Possum-specific nematode worm</name>
    <dbReference type="NCBI Taxonomy" id="131310"/>
    <lineage>
        <taxon>Eukaryota</taxon>
        <taxon>Metazoa</taxon>
        <taxon>Ecdysozoa</taxon>
        <taxon>Nematoda</taxon>
        <taxon>Chromadorea</taxon>
        <taxon>Rhabditida</taxon>
        <taxon>Tylenchina</taxon>
        <taxon>Panagrolaimomorpha</taxon>
        <taxon>Strongyloidoidea</taxon>
        <taxon>Strongyloididae</taxon>
        <taxon>Parastrongyloides</taxon>
    </lineage>
</organism>
<protein>
    <recommendedName>
        <fullName evidence="8">ATP-dependent RNA helicase</fullName>
        <ecNumber evidence="8">3.6.4.13</ecNumber>
    </recommendedName>
</protein>
<feature type="domain" description="Helicase ATP-binding" evidence="10">
    <location>
        <begin position="131"/>
        <end position="307"/>
    </location>
</feature>
<reference evidence="13" key="1">
    <citation type="submission" date="2017-02" db="UniProtKB">
        <authorList>
            <consortium name="WormBaseParasite"/>
        </authorList>
    </citation>
    <scope>IDENTIFICATION</scope>
</reference>
<proteinExistence type="inferred from homology"/>
<dbReference type="PANTHER" id="PTHR24031">
    <property type="entry name" value="RNA HELICASE"/>
    <property type="match status" value="1"/>
</dbReference>
<evidence type="ECO:0000256" key="4">
    <source>
        <dbReference type="ARBA" id="ARBA00022840"/>
    </source>
</evidence>
<dbReference type="SMART" id="SM00490">
    <property type="entry name" value="HELICc"/>
    <property type="match status" value="1"/>
</dbReference>
<dbReference type="Pfam" id="PF13959">
    <property type="entry name" value="CTE_SPB4"/>
    <property type="match status" value="1"/>
</dbReference>
<dbReference type="Pfam" id="PF00270">
    <property type="entry name" value="DEAD"/>
    <property type="match status" value="1"/>
</dbReference>
<dbReference type="InterPro" id="IPR001650">
    <property type="entry name" value="Helicase_C-like"/>
</dbReference>
<feature type="compositionally biased region" description="Acidic residues" evidence="9">
    <location>
        <begin position="826"/>
        <end position="837"/>
    </location>
</feature>
<feature type="region of interest" description="Disordered" evidence="9">
    <location>
        <begin position="894"/>
        <end position="922"/>
    </location>
</feature>
<dbReference type="WBParaSite" id="PTRK_0000679000.1">
    <property type="protein sequence ID" value="PTRK_0000679000.1"/>
    <property type="gene ID" value="PTRK_0000679000"/>
</dbReference>
<dbReference type="GO" id="GO:0005524">
    <property type="term" value="F:ATP binding"/>
    <property type="evidence" value="ECO:0007669"/>
    <property type="project" value="UniProtKB-UniRule"/>
</dbReference>
<dbReference type="PROSITE" id="PS00039">
    <property type="entry name" value="DEAD_ATP_HELICASE"/>
    <property type="match status" value="1"/>
</dbReference>
<feature type="compositionally biased region" description="Basic and acidic residues" evidence="9">
    <location>
        <begin position="23"/>
        <end position="38"/>
    </location>
</feature>
<dbReference type="InterPro" id="IPR014001">
    <property type="entry name" value="Helicase_ATP-bd"/>
</dbReference>
<feature type="compositionally biased region" description="Basic and acidic residues" evidence="9">
    <location>
        <begin position="46"/>
        <end position="78"/>
    </location>
</feature>
<dbReference type="SMART" id="SM01178">
    <property type="entry name" value="DUF4217"/>
    <property type="match status" value="1"/>
</dbReference>
<keyword evidence="2 8" id="KW-0378">Hydrolase</keyword>
<feature type="region of interest" description="Disordered" evidence="9">
    <location>
        <begin position="725"/>
        <end position="762"/>
    </location>
</feature>
<evidence type="ECO:0000259" key="10">
    <source>
        <dbReference type="PROSITE" id="PS51192"/>
    </source>
</evidence>
<feature type="region of interest" description="Disordered" evidence="9">
    <location>
        <begin position="15"/>
        <end position="78"/>
    </location>
</feature>
<feature type="region of interest" description="Disordered" evidence="9">
    <location>
        <begin position="805"/>
        <end position="845"/>
    </location>
</feature>
<dbReference type="STRING" id="131310.A0A0N4ZGB3"/>
<evidence type="ECO:0000256" key="3">
    <source>
        <dbReference type="ARBA" id="ARBA00022806"/>
    </source>
</evidence>
<accession>A0A0N4ZGB3</accession>
<feature type="region of interest" description="Disordered" evidence="9">
    <location>
        <begin position="982"/>
        <end position="1012"/>
    </location>
</feature>
<dbReference type="Proteomes" id="UP000038045">
    <property type="component" value="Unplaced"/>
</dbReference>
<dbReference type="InterPro" id="IPR027417">
    <property type="entry name" value="P-loop_NTPase"/>
</dbReference>
<evidence type="ECO:0000256" key="7">
    <source>
        <dbReference type="ARBA" id="ARBA00047984"/>
    </source>
</evidence>
<comment type="domain">
    <text evidence="8">The Q motif is unique to and characteristic of the DEAD box family of RNA helicases and controls ATP binding and hydrolysis.</text>
</comment>
<dbReference type="SUPFAM" id="SSF52540">
    <property type="entry name" value="P-loop containing nucleoside triphosphate hydrolases"/>
    <property type="match status" value="1"/>
</dbReference>
<dbReference type="InterPro" id="IPR025313">
    <property type="entry name" value="SPB4-like_CTE"/>
</dbReference>
<evidence type="ECO:0000256" key="2">
    <source>
        <dbReference type="ARBA" id="ARBA00022801"/>
    </source>
</evidence>
<dbReference type="InterPro" id="IPR000629">
    <property type="entry name" value="RNA-helicase_DEAD-box_CS"/>
</dbReference>
<dbReference type="GO" id="GO:0016887">
    <property type="term" value="F:ATP hydrolysis activity"/>
    <property type="evidence" value="ECO:0007669"/>
    <property type="project" value="RHEA"/>
</dbReference>
<dbReference type="InterPro" id="IPR044773">
    <property type="entry name" value="DDX18/Has1_DEADc"/>
</dbReference>
<feature type="compositionally biased region" description="Basic and acidic residues" evidence="9">
    <location>
        <begin position="911"/>
        <end position="922"/>
    </location>
</feature>
<keyword evidence="4 8" id="KW-0067">ATP-binding</keyword>
<dbReference type="SMART" id="SM00487">
    <property type="entry name" value="DEXDc"/>
    <property type="match status" value="1"/>
</dbReference>
<feature type="compositionally biased region" description="Basic and acidic residues" evidence="9">
    <location>
        <begin position="805"/>
        <end position="825"/>
    </location>
</feature>
<evidence type="ECO:0000313" key="12">
    <source>
        <dbReference type="Proteomes" id="UP000038045"/>
    </source>
</evidence>
<dbReference type="GO" id="GO:0043186">
    <property type="term" value="C:P granule"/>
    <property type="evidence" value="ECO:0007669"/>
    <property type="project" value="UniProtKB-ARBA"/>
</dbReference>
<feature type="region of interest" description="Disordered" evidence="9">
    <location>
        <begin position="1097"/>
        <end position="1126"/>
    </location>
</feature>
<dbReference type="GO" id="GO:0003724">
    <property type="term" value="F:RNA helicase activity"/>
    <property type="evidence" value="ECO:0007669"/>
    <property type="project" value="UniProtKB-EC"/>
</dbReference>
<name>A0A0N4ZGB3_PARTI</name>
<comment type="catalytic activity">
    <reaction evidence="7 8">
        <text>ATP + H2O = ADP + phosphate + H(+)</text>
        <dbReference type="Rhea" id="RHEA:13065"/>
        <dbReference type="ChEBI" id="CHEBI:15377"/>
        <dbReference type="ChEBI" id="CHEBI:15378"/>
        <dbReference type="ChEBI" id="CHEBI:30616"/>
        <dbReference type="ChEBI" id="CHEBI:43474"/>
        <dbReference type="ChEBI" id="CHEBI:456216"/>
        <dbReference type="EC" id="3.6.4.13"/>
    </reaction>
</comment>
<keyword evidence="5 8" id="KW-0694">RNA-binding</keyword>
<dbReference type="Pfam" id="PF00271">
    <property type="entry name" value="Helicase_C"/>
    <property type="match status" value="1"/>
</dbReference>
<dbReference type="Gene3D" id="3.40.50.300">
    <property type="entry name" value="P-loop containing nucleotide triphosphate hydrolases"/>
    <property type="match status" value="2"/>
</dbReference>
<evidence type="ECO:0000256" key="5">
    <source>
        <dbReference type="ARBA" id="ARBA00022884"/>
    </source>
</evidence>
<feature type="domain" description="Helicase C-terminal" evidence="11">
    <location>
        <begin position="324"/>
        <end position="494"/>
    </location>
</feature>
<evidence type="ECO:0000256" key="1">
    <source>
        <dbReference type="ARBA" id="ARBA00022741"/>
    </source>
</evidence>
<dbReference type="FunFam" id="3.40.50.300:FF:000379">
    <property type="entry name" value="RNA helicase"/>
    <property type="match status" value="1"/>
</dbReference>
<dbReference type="InterPro" id="IPR011545">
    <property type="entry name" value="DEAD/DEAH_box_helicase_dom"/>
</dbReference>
<feature type="region of interest" description="Disordered" evidence="9">
    <location>
        <begin position="1240"/>
        <end position="1261"/>
    </location>
</feature>
<dbReference type="PROSITE" id="PS51194">
    <property type="entry name" value="HELICASE_CTER"/>
    <property type="match status" value="1"/>
</dbReference>
<dbReference type="EC" id="3.6.4.13" evidence="8"/>